<gene>
    <name evidence="1" type="ORF">ON006_05520</name>
</gene>
<dbReference type="RefSeq" id="WP_244819477.1">
    <property type="nucleotide sequence ID" value="NZ_CP112998.1"/>
</dbReference>
<sequence length="667" mass="75159">MRLTIYLTFLLLFLNAGLAWSQEKFTKKELYSVWMIAEEKLDAGRFNEALALYKSYPKDSSFMLRTRQINIINELVKEGERLYKKEQYAEALDKFKEYRKLRDIGTLSFFESKIENCLNQINKGNVTELTTQQRVITGFEFAHRGRQKLSKLDTTGAKNDFINAKTLGGNSNSTLREQYVEGFRIAEELSKWGSKNLGSTTKTRSPYEELKALETYREIRNIDIPEIETRIRELSSGLEGKESLAEIAKLCDIDLLIRHVESNKSTIKTSDFLITRLREFKSTRQKIDILKKNKTNAETVRSAYTSLISWTDELPVEIRETMKGCIQNEYSSYVAALPTASTPKPGFTADCGGLESFTRGVTLVRRELANCNIVRSKRIWRETVAFLNGCNNAAVILRAHASLGDSVSRFAESDSILVGYRNKIEDSKKIGECAKTAEVYEQMKSVRTCNQAALNEEIKSGLEQAKNCKGGSWWRPQLIGSFAAVVPEYSVGGVKREMATGWMASGGIALAYIDHKNLAEFQVGVEYFQTSFYSTGTTGSTLEDFSITGINASLGIKLHLPNTNPGKLRPYVRFGPELQVPLTYKYENHTTFTESDDVQDLQKSMLFFSAGLGLEIQKVHFGAFIEAFGAAGLGSIYKSEVPHLSTTFQKIEAGYNRFGVKIGVRFW</sequence>
<proteinExistence type="predicted"/>
<evidence type="ECO:0000313" key="1">
    <source>
        <dbReference type="EMBL" id="WAC13412.1"/>
    </source>
</evidence>
<name>A0A9E8SQT6_9BACT</name>
<reference evidence="1" key="1">
    <citation type="submission" date="2022-11" db="EMBL/GenBank/DDBJ databases">
        <title>Dyadobacter pollutisoli sp. nov., isolated from plastic dumped soil.</title>
        <authorList>
            <person name="Kim J.M."/>
            <person name="Kim K.R."/>
            <person name="Lee J.K."/>
            <person name="Hao L."/>
            <person name="Jeon C.O."/>
        </authorList>
    </citation>
    <scope>NUCLEOTIDE SEQUENCE</scope>
    <source>
        <strain evidence="1">U1</strain>
    </source>
</reference>
<accession>A0A9E8SQT6</accession>
<protein>
    <submittedName>
        <fullName evidence="1">Autotransporter outer membrane beta-barrel domain-containing protein</fullName>
    </submittedName>
</protein>
<organism evidence="1 2">
    <name type="scientific">Dyadobacter pollutisoli</name>
    <dbReference type="NCBI Taxonomy" id="2910158"/>
    <lineage>
        <taxon>Bacteria</taxon>
        <taxon>Pseudomonadati</taxon>
        <taxon>Bacteroidota</taxon>
        <taxon>Cytophagia</taxon>
        <taxon>Cytophagales</taxon>
        <taxon>Spirosomataceae</taxon>
        <taxon>Dyadobacter</taxon>
    </lineage>
</organism>
<dbReference type="EMBL" id="CP112998">
    <property type="protein sequence ID" value="WAC13412.1"/>
    <property type="molecule type" value="Genomic_DNA"/>
</dbReference>
<dbReference type="KEGG" id="dpf:ON006_05520"/>
<dbReference type="Proteomes" id="UP001164653">
    <property type="component" value="Chromosome"/>
</dbReference>
<evidence type="ECO:0000313" key="2">
    <source>
        <dbReference type="Proteomes" id="UP001164653"/>
    </source>
</evidence>
<dbReference type="AlphaFoldDB" id="A0A9E8SQT6"/>
<keyword evidence="2" id="KW-1185">Reference proteome</keyword>